<protein>
    <submittedName>
        <fullName evidence="2">Uncharacterized protein</fullName>
    </submittedName>
</protein>
<reference evidence="2" key="1">
    <citation type="submission" date="2023-08" db="EMBL/GenBank/DDBJ databases">
        <authorList>
            <person name="Alioto T."/>
            <person name="Alioto T."/>
            <person name="Gomez Garrido J."/>
        </authorList>
    </citation>
    <scope>NUCLEOTIDE SEQUENCE</scope>
</reference>
<dbReference type="EMBL" id="OX597832">
    <property type="protein sequence ID" value="CAI9736574.1"/>
    <property type="molecule type" value="Genomic_DNA"/>
</dbReference>
<organism evidence="2 3">
    <name type="scientific">Octopus vulgaris</name>
    <name type="common">Common octopus</name>
    <dbReference type="NCBI Taxonomy" id="6645"/>
    <lineage>
        <taxon>Eukaryota</taxon>
        <taxon>Metazoa</taxon>
        <taxon>Spiralia</taxon>
        <taxon>Lophotrochozoa</taxon>
        <taxon>Mollusca</taxon>
        <taxon>Cephalopoda</taxon>
        <taxon>Coleoidea</taxon>
        <taxon>Octopodiformes</taxon>
        <taxon>Octopoda</taxon>
        <taxon>Incirrata</taxon>
        <taxon>Octopodidae</taxon>
        <taxon>Octopus</taxon>
    </lineage>
</organism>
<dbReference type="AlphaFoldDB" id="A0AA36BM63"/>
<evidence type="ECO:0000256" key="1">
    <source>
        <dbReference type="SAM" id="MobiDB-lite"/>
    </source>
</evidence>
<evidence type="ECO:0000313" key="2">
    <source>
        <dbReference type="EMBL" id="CAI9736574.1"/>
    </source>
</evidence>
<evidence type="ECO:0000313" key="3">
    <source>
        <dbReference type="Proteomes" id="UP001162480"/>
    </source>
</evidence>
<gene>
    <name evidence="2" type="ORF">OCTVUL_1B001842</name>
</gene>
<accession>A0AA36BM63</accession>
<proteinExistence type="predicted"/>
<sequence>MTNIYADKTSFGNGGNECDVVGLVNGNHVNKANNEICKDENTMDDNGNGRDGVANYMNYKCELRSEVGPRSNEGDNSMSSKIDYEGRVGMTNNANSSDNHNNDVGEDISDYKDYQGRNDGVNSRGYEYL</sequence>
<feature type="region of interest" description="Disordered" evidence="1">
    <location>
        <begin position="87"/>
        <end position="129"/>
    </location>
</feature>
<name>A0AA36BM63_OCTVU</name>
<keyword evidence="3" id="KW-1185">Reference proteome</keyword>
<dbReference type="Proteomes" id="UP001162480">
    <property type="component" value="Chromosome 19"/>
</dbReference>